<evidence type="ECO:0000256" key="6">
    <source>
        <dbReference type="ARBA" id="ARBA00022989"/>
    </source>
</evidence>
<dbReference type="HAMAP" id="MF_00422">
    <property type="entry name" value="SecE"/>
    <property type="match status" value="1"/>
</dbReference>
<gene>
    <name evidence="9" type="primary">secE</name>
    <name evidence="10" type="ORF">UY77_C0012G0004</name>
</gene>
<name>A0A0G1ZWS5_9BACT</name>
<comment type="similarity">
    <text evidence="9">Belongs to the SecE/SEC61-gamma family.</text>
</comment>
<dbReference type="PANTHER" id="PTHR33910">
    <property type="entry name" value="PROTEIN TRANSLOCASE SUBUNIT SECE"/>
    <property type="match status" value="1"/>
</dbReference>
<evidence type="ECO:0000256" key="1">
    <source>
        <dbReference type="ARBA" id="ARBA00004370"/>
    </source>
</evidence>
<comment type="subunit">
    <text evidence="9">Component of the Sec protein translocase complex. Heterotrimer consisting of SecY, SecE and SecG subunits. The heterotrimers can form oligomers, although 1 heterotrimer is thought to be able to translocate proteins. Interacts with the ribosome. Interacts with SecDF, and other proteins may be involved. Interacts with SecA.</text>
</comment>
<dbReference type="InterPro" id="IPR001901">
    <property type="entry name" value="Translocase_SecE/Sec61-g"/>
</dbReference>
<dbReference type="GO" id="GO:0043952">
    <property type="term" value="P:protein transport by the Sec complex"/>
    <property type="evidence" value="ECO:0007669"/>
    <property type="project" value="UniProtKB-UniRule"/>
</dbReference>
<comment type="caution">
    <text evidence="10">The sequence shown here is derived from an EMBL/GenBank/DDBJ whole genome shotgun (WGS) entry which is preliminary data.</text>
</comment>
<dbReference type="PANTHER" id="PTHR33910:SF1">
    <property type="entry name" value="PROTEIN TRANSLOCASE SUBUNIT SECE"/>
    <property type="match status" value="1"/>
</dbReference>
<organism evidence="10 11">
    <name type="scientific">Candidatus Uhrbacteria bacterium GW2011_GWA2_53_10</name>
    <dbReference type="NCBI Taxonomy" id="1618980"/>
    <lineage>
        <taxon>Bacteria</taxon>
        <taxon>Candidatus Uhriibacteriota</taxon>
    </lineage>
</organism>
<protein>
    <recommendedName>
        <fullName evidence="9">Protein translocase subunit SecE</fullName>
    </recommendedName>
</protein>
<evidence type="ECO:0000256" key="8">
    <source>
        <dbReference type="ARBA" id="ARBA00023136"/>
    </source>
</evidence>
<dbReference type="GO" id="GO:0005886">
    <property type="term" value="C:plasma membrane"/>
    <property type="evidence" value="ECO:0007669"/>
    <property type="project" value="UniProtKB-SubCell"/>
</dbReference>
<comment type="function">
    <text evidence="9">Essential subunit of the Sec protein translocation channel SecYEG. Clamps together the 2 halves of SecY. May contact the channel plug during translocation.</text>
</comment>
<evidence type="ECO:0000313" key="11">
    <source>
        <dbReference type="Proteomes" id="UP000034711"/>
    </source>
</evidence>
<dbReference type="Gene3D" id="1.20.5.1030">
    <property type="entry name" value="Preprotein translocase secy subunit"/>
    <property type="match status" value="1"/>
</dbReference>
<dbReference type="Proteomes" id="UP000034711">
    <property type="component" value="Unassembled WGS sequence"/>
</dbReference>
<proteinExistence type="inferred from homology"/>
<keyword evidence="2 9" id="KW-0813">Transport</keyword>
<evidence type="ECO:0000313" key="10">
    <source>
        <dbReference type="EMBL" id="KKW32837.1"/>
    </source>
</evidence>
<dbReference type="GO" id="GO:0065002">
    <property type="term" value="P:intracellular protein transmembrane transport"/>
    <property type="evidence" value="ECO:0007669"/>
    <property type="project" value="UniProtKB-UniRule"/>
</dbReference>
<dbReference type="GO" id="GO:0009306">
    <property type="term" value="P:protein secretion"/>
    <property type="evidence" value="ECO:0007669"/>
    <property type="project" value="UniProtKB-UniRule"/>
</dbReference>
<sequence>MNPVLKFVQYLREAKEELGKVAWPSRQNTIRYASFVIGTSVVVAVFLGVLDWGLTIGLEQLIALTQK</sequence>
<evidence type="ECO:0000256" key="7">
    <source>
        <dbReference type="ARBA" id="ARBA00023010"/>
    </source>
</evidence>
<dbReference type="GO" id="GO:0006605">
    <property type="term" value="P:protein targeting"/>
    <property type="evidence" value="ECO:0007669"/>
    <property type="project" value="UniProtKB-UniRule"/>
</dbReference>
<feature type="transmembrane region" description="Helical" evidence="9">
    <location>
        <begin position="32"/>
        <end position="54"/>
    </location>
</feature>
<dbReference type="EMBL" id="LCRI01000012">
    <property type="protein sequence ID" value="KKW32837.1"/>
    <property type="molecule type" value="Genomic_DNA"/>
</dbReference>
<comment type="subcellular location">
    <subcellularLocation>
        <location evidence="9">Cell membrane</location>
        <topology evidence="9">Single-pass membrane protein</topology>
    </subcellularLocation>
    <subcellularLocation>
        <location evidence="1">Membrane</location>
    </subcellularLocation>
</comment>
<evidence type="ECO:0000256" key="5">
    <source>
        <dbReference type="ARBA" id="ARBA00022927"/>
    </source>
</evidence>
<evidence type="ECO:0000256" key="9">
    <source>
        <dbReference type="HAMAP-Rule" id="MF_00422"/>
    </source>
</evidence>
<dbReference type="Pfam" id="PF00584">
    <property type="entry name" value="SecE"/>
    <property type="match status" value="1"/>
</dbReference>
<dbReference type="GO" id="GO:0008320">
    <property type="term" value="F:protein transmembrane transporter activity"/>
    <property type="evidence" value="ECO:0007669"/>
    <property type="project" value="UniProtKB-UniRule"/>
</dbReference>
<keyword evidence="3 9" id="KW-1003">Cell membrane</keyword>
<accession>A0A0G1ZWS5</accession>
<dbReference type="InterPro" id="IPR005807">
    <property type="entry name" value="SecE_bac"/>
</dbReference>
<dbReference type="AlphaFoldDB" id="A0A0G1ZWS5"/>
<keyword evidence="7 9" id="KW-0811">Translocation</keyword>
<reference evidence="10 11" key="1">
    <citation type="journal article" date="2015" name="Nature">
        <title>rRNA introns, odd ribosomes, and small enigmatic genomes across a large radiation of phyla.</title>
        <authorList>
            <person name="Brown C.T."/>
            <person name="Hug L.A."/>
            <person name="Thomas B.C."/>
            <person name="Sharon I."/>
            <person name="Castelle C.J."/>
            <person name="Singh A."/>
            <person name="Wilkins M.J."/>
            <person name="Williams K.H."/>
            <person name="Banfield J.F."/>
        </authorList>
    </citation>
    <scope>NUCLEOTIDE SEQUENCE [LARGE SCALE GENOMIC DNA]</scope>
</reference>
<keyword evidence="8 9" id="KW-0472">Membrane</keyword>
<dbReference type="NCBIfam" id="TIGR00964">
    <property type="entry name" value="secE_bact"/>
    <property type="match status" value="1"/>
</dbReference>
<keyword evidence="6 9" id="KW-1133">Transmembrane helix</keyword>
<evidence type="ECO:0000256" key="2">
    <source>
        <dbReference type="ARBA" id="ARBA00022448"/>
    </source>
</evidence>
<keyword evidence="5 9" id="KW-0653">Protein transport</keyword>
<evidence type="ECO:0000256" key="3">
    <source>
        <dbReference type="ARBA" id="ARBA00022475"/>
    </source>
</evidence>
<dbReference type="InterPro" id="IPR038379">
    <property type="entry name" value="SecE_sf"/>
</dbReference>
<evidence type="ECO:0000256" key="4">
    <source>
        <dbReference type="ARBA" id="ARBA00022692"/>
    </source>
</evidence>
<keyword evidence="4 9" id="KW-0812">Transmembrane</keyword>